<name>A0A4P9XL15_9FUNG</name>
<dbReference type="PANTHER" id="PTHR24056:SF508">
    <property type="entry name" value="CYCLIN-DEPENDENT KINASE 10"/>
    <property type="match status" value="1"/>
</dbReference>
<dbReference type="GO" id="GO:0004693">
    <property type="term" value="F:cyclin-dependent protein serine/threonine kinase activity"/>
    <property type="evidence" value="ECO:0007669"/>
    <property type="project" value="UniProtKB-EC"/>
</dbReference>
<dbReference type="FunFam" id="1.10.510.10:FF:000533">
    <property type="entry name" value="cyclin-dependent kinase 10"/>
    <property type="match status" value="1"/>
</dbReference>
<feature type="region of interest" description="Disordered" evidence="12">
    <location>
        <begin position="330"/>
        <end position="357"/>
    </location>
</feature>
<reference evidence="14" key="2">
    <citation type="submission" date="2018-07" db="EMBL/GenBank/DDBJ databases">
        <title>Leveraging single-cell genomics to expand the Fungal Tree of Life.</title>
        <authorList>
            <consortium name="DOE Joint Genome Institute"/>
            <person name="Ahrendt S.R."/>
            <person name="Quandt C.A."/>
            <person name="Ciobanu D."/>
            <person name="Clum A."/>
            <person name="Salamov A."/>
            <person name="Andreopoulos B."/>
            <person name="Cheng J.-F."/>
            <person name="Woyke T."/>
            <person name="Pelin A."/>
            <person name="Henrissat B."/>
            <person name="Reynolds N."/>
            <person name="Benny G.L."/>
            <person name="Smith M.E."/>
            <person name="James T.Y."/>
            <person name="Grigoriev I.V."/>
        </authorList>
    </citation>
    <scope>NUCLEOTIDE SEQUENCE</scope>
    <source>
        <strain evidence="14">RSA 1356</strain>
    </source>
</reference>
<dbReference type="PROSITE" id="PS50011">
    <property type="entry name" value="PROTEIN_KINASE_DOM"/>
    <property type="match status" value="1"/>
</dbReference>
<evidence type="ECO:0000313" key="14">
    <source>
        <dbReference type="EMBL" id="RKP06518.1"/>
    </source>
</evidence>
<dbReference type="Pfam" id="PF00069">
    <property type="entry name" value="Pkinase"/>
    <property type="match status" value="1"/>
</dbReference>
<evidence type="ECO:0000259" key="13">
    <source>
        <dbReference type="PROSITE" id="PS50011"/>
    </source>
</evidence>
<dbReference type="InterPro" id="IPR000719">
    <property type="entry name" value="Prot_kinase_dom"/>
</dbReference>
<dbReference type="GO" id="GO:0040019">
    <property type="term" value="P:positive regulation of embryonic development"/>
    <property type="evidence" value="ECO:0007669"/>
    <property type="project" value="UniProtKB-ARBA"/>
</dbReference>
<comment type="catalytic activity">
    <reaction evidence="8">
        <text>L-threonyl-[protein] + ATP = O-phospho-L-threonyl-[protein] + ADP + H(+)</text>
        <dbReference type="Rhea" id="RHEA:46608"/>
        <dbReference type="Rhea" id="RHEA-COMP:11060"/>
        <dbReference type="Rhea" id="RHEA-COMP:11605"/>
        <dbReference type="ChEBI" id="CHEBI:15378"/>
        <dbReference type="ChEBI" id="CHEBI:30013"/>
        <dbReference type="ChEBI" id="CHEBI:30616"/>
        <dbReference type="ChEBI" id="CHEBI:61977"/>
        <dbReference type="ChEBI" id="CHEBI:456216"/>
        <dbReference type="EC" id="2.7.11.22"/>
    </reaction>
</comment>
<evidence type="ECO:0000256" key="5">
    <source>
        <dbReference type="ARBA" id="ARBA00022741"/>
    </source>
</evidence>
<accession>A0A4P9XL15</accession>
<evidence type="ECO:0000256" key="4">
    <source>
        <dbReference type="ARBA" id="ARBA00022679"/>
    </source>
</evidence>
<gene>
    <name evidence="15" type="ORF">THASP1DRAFT_15199</name>
    <name evidence="14" type="ORF">THASP1DRAFT_18384</name>
</gene>
<evidence type="ECO:0000256" key="11">
    <source>
        <dbReference type="RuleBase" id="RU000304"/>
    </source>
</evidence>
<dbReference type="InterPro" id="IPR008271">
    <property type="entry name" value="Ser/Thr_kinase_AS"/>
</dbReference>
<evidence type="ECO:0000256" key="12">
    <source>
        <dbReference type="SAM" id="MobiDB-lite"/>
    </source>
</evidence>
<dbReference type="AlphaFoldDB" id="A0A4P9XL15"/>
<evidence type="ECO:0000256" key="6">
    <source>
        <dbReference type="ARBA" id="ARBA00022777"/>
    </source>
</evidence>
<dbReference type="InterPro" id="IPR011009">
    <property type="entry name" value="Kinase-like_dom_sf"/>
</dbReference>
<dbReference type="SUPFAM" id="SSF56112">
    <property type="entry name" value="Protein kinase-like (PK-like)"/>
    <property type="match status" value="1"/>
</dbReference>
<comment type="catalytic activity">
    <reaction evidence="9">
        <text>L-seryl-[protein] + ATP = O-phospho-L-seryl-[protein] + ADP + H(+)</text>
        <dbReference type="Rhea" id="RHEA:17989"/>
        <dbReference type="Rhea" id="RHEA-COMP:9863"/>
        <dbReference type="Rhea" id="RHEA-COMP:11604"/>
        <dbReference type="ChEBI" id="CHEBI:15378"/>
        <dbReference type="ChEBI" id="CHEBI:29999"/>
        <dbReference type="ChEBI" id="CHEBI:30616"/>
        <dbReference type="ChEBI" id="CHEBI:83421"/>
        <dbReference type="ChEBI" id="CHEBI:456216"/>
        <dbReference type="EC" id="2.7.11.22"/>
    </reaction>
</comment>
<evidence type="ECO:0000313" key="15">
    <source>
        <dbReference type="EMBL" id="RKP08779.1"/>
    </source>
</evidence>
<dbReference type="GO" id="GO:0005524">
    <property type="term" value="F:ATP binding"/>
    <property type="evidence" value="ECO:0007669"/>
    <property type="project" value="UniProtKB-UniRule"/>
</dbReference>
<evidence type="ECO:0000256" key="1">
    <source>
        <dbReference type="ARBA" id="ARBA00006485"/>
    </source>
</evidence>
<keyword evidence="4" id="KW-0808">Transferase</keyword>
<dbReference type="InterPro" id="IPR017441">
    <property type="entry name" value="Protein_kinase_ATP_BS"/>
</dbReference>
<dbReference type="GO" id="GO:0005634">
    <property type="term" value="C:nucleus"/>
    <property type="evidence" value="ECO:0007669"/>
    <property type="project" value="TreeGrafter"/>
</dbReference>
<organism evidence="14 16">
    <name type="scientific">Thamnocephalis sphaerospora</name>
    <dbReference type="NCBI Taxonomy" id="78915"/>
    <lineage>
        <taxon>Eukaryota</taxon>
        <taxon>Fungi</taxon>
        <taxon>Fungi incertae sedis</taxon>
        <taxon>Zoopagomycota</taxon>
        <taxon>Zoopagomycotina</taxon>
        <taxon>Zoopagomycetes</taxon>
        <taxon>Zoopagales</taxon>
        <taxon>Sigmoideomycetaceae</taxon>
        <taxon>Thamnocephalis</taxon>
    </lineage>
</organism>
<dbReference type="GO" id="GO:0007346">
    <property type="term" value="P:regulation of mitotic cell cycle"/>
    <property type="evidence" value="ECO:0007669"/>
    <property type="project" value="TreeGrafter"/>
</dbReference>
<evidence type="ECO:0000313" key="16">
    <source>
        <dbReference type="Proteomes" id="UP000271241"/>
    </source>
</evidence>
<protein>
    <recommendedName>
        <fullName evidence="2">cyclin-dependent kinase</fullName>
        <ecNumber evidence="2">2.7.11.22</ecNumber>
    </recommendedName>
</protein>
<dbReference type="STRING" id="78915.A0A4P9XL15"/>
<feature type="domain" description="Protein kinase" evidence="13">
    <location>
        <begin position="44"/>
        <end position="329"/>
    </location>
</feature>
<sequence>MPPPTHPTQQNSTLSTGDLLSFTGNRCRVNTRQFVGACRNVEAFDKLNRIGEGTYGIVYRVRDRQTNAVLALKRIRMEHESDGLPLSSLREIALLKRLKHENVVRVEDVVVGNNLEDIFMVMEYCEQDLATLLDNMKVPYSLSDVKCLVQQLLRGLAYCHDHGVIHRDLKASNLLLTARGILKIADFGLARAFDRRSRRPMTPRVVTLWYRSPELLFGDPTYSAPVDLWSTGCILGELLLHQPLLAGAVEREQIMLIIRLLGTPHDGIWPGFSKLPLSKSLQLPYQPNDTLRNRFPSVSGNTIDLLHGLLRYDPKRRLTVQQALAHPYFRESPLPSHPSMLPTHPEFRNEQDRARPP</sequence>
<keyword evidence="7 10" id="KW-0067">ATP-binding</keyword>
<keyword evidence="3 11" id="KW-0723">Serine/threonine-protein kinase</keyword>
<reference evidence="16" key="1">
    <citation type="journal article" date="2018" name="Nat. Microbiol.">
        <title>Leveraging single-cell genomics to expand the fungal tree of life.</title>
        <authorList>
            <person name="Ahrendt S.R."/>
            <person name="Quandt C.A."/>
            <person name="Ciobanu D."/>
            <person name="Clum A."/>
            <person name="Salamov A."/>
            <person name="Andreopoulos B."/>
            <person name="Cheng J.F."/>
            <person name="Woyke T."/>
            <person name="Pelin A."/>
            <person name="Henrissat B."/>
            <person name="Reynolds N.K."/>
            <person name="Benny G.L."/>
            <person name="Smith M.E."/>
            <person name="James T.Y."/>
            <person name="Grigoriev I.V."/>
        </authorList>
    </citation>
    <scope>NUCLEOTIDE SEQUENCE [LARGE SCALE GENOMIC DNA]</scope>
    <source>
        <strain evidence="16">RSA 1356</strain>
    </source>
</reference>
<evidence type="ECO:0000256" key="3">
    <source>
        <dbReference type="ARBA" id="ARBA00022527"/>
    </source>
</evidence>
<keyword evidence="5 10" id="KW-0547">Nucleotide-binding</keyword>
<dbReference type="OrthoDB" id="1732493at2759"/>
<evidence type="ECO:0000256" key="8">
    <source>
        <dbReference type="ARBA" id="ARBA00047811"/>
    </source>
</evidence>
<feature type="compositionally biased region" description="Basic and acidic residues" evidence="12">
    <location>
        <begin position="345"/>
        <end position="357"/>
    </location>
</feature>
<dbReference type="SMART" id="SM00220">
    <property type="entry name" value="S_TKc"/>
    <property type="match status" value="1"/>
</dbReference>
<dbReference type="EMBL" id="KZ992570">
    <property type="protein sequence ID" value="RKP08779.1"/>
    <property type="molecule type" value="Genomic_DNA"/>
</dbReference>
<keyword evidence="6 14" id="KW-0418">Kinase</keyword>
<evidence type="ECO:0000256" key="9">
    <source>
        <dbReference type="ARBA" id="ARBA00048367"/>
    </source>
</evidence>
<evidence type="ECO:0000256" key="2">
    <source>
        <dbReference type="ARBA" id="ARBA00012425"/>
    </source>
</evidence>
<dbReference type="Gene3D" id="1.10.510.10">
    <property type="entry name" value="Transferase(Phosphotransferase) domain 1"/>
    <property type="match status" value="1"/>
</dbReference>
<evidence type="ECO:0000256" key="7">
    <source>
        <dbReference type="ARBA" id="ARBA00022840"/>
    </source>
</evidence>
<dbReference type="EMBL" id="KZ992866">
    <property type="protein sequence ID" value="RKP06518.1"/>
    <property type="molecule type" value="Genomic_DNA"/>
</dbReference>
<dbReference type="PROSITE" id="PS00108">
    <property type="entry name" value="PROTEIN_KINASE_ST"/>
    <property type="match status" value="1"/>
</dbReference>
<feature type="binding site" evidence="10">
    <location>
        <position position="73"/>
    </location>
    <ligand>
        <name>ATP</name>
        <dbReference type="ChEBI" id="CHEBI:30616"/>
    </ligand>
</feature>
<dbReference type="Proteomes" id="UP000271241">
    <property type="component" value="Unassembled WGS sequence"/>
</dbReference>
<proteinExistence type="inferred from homology"/>
<dbReference type="InterPro" id="IPR050108">
    <property type="entry name" value="CDK"/>
</dbReference>
<comment type="similarity">
    <text evidence="1">Belongs to the protein kinase superfamily. CMGC Ser/Thr protein kinase family. CDC2/CDKX subfamily.</text>
</comment>
<keyword evidence="16" id="KW-1185">Reference proteome</keyword>
<dbReference type="PANTHER" id="PTHR24056">
    <property type="entry name" value="CELL DIVISION PROTEIN KINASE"/>
    <property type="match status" value="1"/>
</dbReference>
<dbReference type="Gene3D" id="3.30.200.20">
    <property type="entry name" value="Phosphorylase Kinase, domain 1"/>
    <property type="match status" value="1"/>
</dbReference>
<evidence type="ECO:0000256" key="10">
    <source>
        <dbReference type="PROSITE-ProRule" id="PRU10141"/>
    </source>
</evidence>
<dbReference type="FunFam" id="3.30.200.20:FF:000054">
    <property type="entry name" value="Cyclin-dependent kinase 11B"/>
    <property type="match status" value="1"/>
</dbReference>
<dbReference type="PROSITE" id="PS00107">
    <property type="entry name" value="PROTEIN_KINASE_ATP"/>
    <property type="match status" value="1"/>
</dbReference>
<dbReference type="EC" id="2.7.11.22" evidence="2"/>